<sequence length="267" mass="30638">MDLIREKMVALDHQNASPQQDLITSLLSLRNDHNSVALSDEEIVDNAQLLKCETAEQEETSKNKASNELLTWDDLGRMKYTWRVAMESLRMNPPAFCSFRKVLKDFNYEGYLIPKGWQVMWAACMTHMDDSIFPYPSDFDPKHFERQSSIPPYSFMGFGGGPPICPGYEFARLETLITVHYLVNRSYGFWNLFLLASTLPSPGKEKFKKASTSFFGVTHHRSKPELPTCYAHETLQINGFRIEQENTAPFKNCSWDPNNVPSWTGCK</sequence>
<dbReference type="GO" id="GO:0020037">
    <property type="term" value="F:heme binding"/>
    <property type="evidence" value="ECO:0007669"/>
    <property type="project" value="InterPro"/>
</dbReference>
<keyword evidence="7" id="KW-0503">Monooxygenase</keyword>
<evidence type="ECO:0000313" key="9">
    <source>
        <dbReference type="Proteomes" id="UP000886885"/>
    </source>
</evidence>
<dbReference type="AlphaFoldDB" id="A0A8X8CBA4"/>
<proteinExistence type="inferred from homology"/>
<dbReference type="GO" id="GO:0005506">
    <property type="term" value="F:iron ion binding"/>
    <property type="evidence" value="ECO:0007669"/>
    <property type="project" value="InterPro"/>
</dbReference>
<dbReference type="EMBL" id="JAAWWB010000021">
    <property type="protein sequence ID" value="KAG6755706.1"/>
    <property type="molecule type" value="Genomic_DNA"/>
</dbReference>
<evidence type="ECO:0000256" key="5">
    <source>
        <dbReference type="ARBA" id="ARBA00022989"/>
    </source>
</evidence>
<comment type="similarity">
    <text evidence="2 7">Belongs to the cytochrome P450 family.</text>
</comment>
<evidence type="ECO:0000256" key="1">
    <source>
        <dbReference type="ARBA" id="ARBA00004167"/>
    </source>
</evidence>
<keyword evidence="7" id="KW-0560">Oxidoreductase</keyword>
<evidence type="ECO:0000256" key="6">
    <source>
        <dbReference type="ARBA" id="ARBA00023004"/>
    </source>
</evidence>
<keyword evidence="7" id="KW-0349">Heme</keyword>
<keyword evidence="4 7" id="KW-0479">Metal-binding</keyword>
<dbReference type="InterPro" id="IPR017972">
    <property type="entry name" value="Cyt_P450_CS"/>
</dbReference>
<dbReference type="PROSITE" id="PS00086">
    <property type="entry name" value="CYTOCHROME_P450"/>
    <property type="match status" value="1"/>
</dbReference>
<evidence type="ECO:0000313" key="8">
    <source>
        <dbReference type="EMBL" id="KAG6755706.1"/>
    </source>
</evidence>
<dbReference type="PANTHER" id="PTHR24286:SF217">
    <property type="entry name" value="OS07G0520300 PROTEIN"/>
    <property type="match status" value="1"/>
</dbReference>
<keyword evidence="9" id="KW-1185">Reference proteome</keyword>
<evidence type="ECO:0000256" key="3">
    <source>
        <dbReference type="ARBA" id="ARBA00022692"/>
    </source>
</evidence>
<keyword evidence="3" id="KW-0812">Transmembrane</keyword>
<dbReference type="GO" id="GO:0016020">
    <property type="term" value="C:membrane"/>
    <property type="evidence" value="ECO:0007669"/>
    <property type="project" value="UniProtKB-SubCell"/>
</dbReference>
<comment type="caution">
    <text evidence="8">The sequence shown here is derived from an EMBL/GenBank/DDBJ whole genome shotgun (WGS) entry which is preliminary data.</text>
</comment>
<evidence type="ECO:0000256" key="4">
    <source>
        <dbReference type="ARBA" id="ARBA00022723"/>
    </source>
</evidence>
<keyword evidence="5" id="KW-1133">Transmembrane helix</keyword>
<dbReference type="Proteomes" id="UP000886885">
    <property type="component" value="Chromosome 11A"/>
</dbReference>
<dbReference type="GO" id="GO:0016125">
    <property type="term" value="P:sterol metabolic process"/>
    <property type="evidence" value="ECO:0007669"/>
    <property type="project" value="TreeGrafter"/>
</dbReference>
<gene>
    <name evidence="8" type="ORF">POTOM_039108</name>
</gene>
<dbReference type="InterPro" id="IPR001128">
    <property type="entry name" value="Cyt_P450"/>
</dbReference>
<reference evidence="8" key="1">
    <citation type="journal article" date="2020" name="bioRxiv">
        <title>Hybrid origin of Populus tomentosa Carr. identified through genome sequencing and phylogenomic analysis.</title>
        <authorList>
            <person name="An X."/>
            <person name="Gao K."/>
            <person name="Chen Z."/>
            <person name="Li J."/>
            <person name="Yang X."/>
            <person name="Yang X."/>
            <person name="Zhou J."/>
            <person name="Guo T."/>
            <person name="Zhao T."/>
            <person name="Huang S."/>
            <person name="Miao D."/>
            <person name="Khan W.U."/>
            <person name="Rao P."/>
            <person name="Ye M."/>
            <person name="Lei B."/>
            <person name="Liao W."/>
            <person name="Wang J."/>
            <person name="Ji L."/>
            <person name="Li Y."/>
            <person name="Guo B."/>
            <person name="Mustafa N.S."/>
            <person name="Li S."/>
            <person name="Yun Q."/>
            <person name="Keller S.R."/>
            <person name="Mao J."/>
            <person name="Zhang R."/>
            <person name="Strauss S.H."/>
        </authorList>
    </citation>
    <scope>NUCLEOTIDE SEQUENCE</scope>
    <source>
        <strain evidence="8">GM15</strain>
        <tissue evidence="8">Leaf</tissue>
    </source>
</reference>
<evidence type="ECO:0000256" key="2">
    <source>
        <dbReference type="ARBA" id="ARBA00010617"/>
    </source>
</evidence>
<dbReference type="Pfam" id="PF00067">
    <property type="entry name" value="p450"/>
    <property type="match status" value="1"/>
</dbReference>
<dbReference type="OrthoDB" id="3945418at2759"/>
<protein>
    <submittedName>
        <fullName evidence="8">Uncharacterized protein</fullName>
    </submittedName>
</protein>
<keyword evidence="6 7" id="KW-0408">Iron</keyword>
<keyword evidence="5" id="KW-0472">Membrane</keyword>
<evidence type="ECO:0000256" key="7">
    <source>
        <dbReference type="RuleBase" id="RU000461"/>
    </source>
</evidence>
<dbReference type="PANTHER" id="PTHR24286">
    <property type="entry name" value="CYTOCHROME P450 26"/>
    <property type="match status" value="1"/>
</dbReference>
<organism evidence="8 9">
    <name type="scientific">Populus tomentosa</name>
    <name type="common">Chinese white poplar</name>
    <dbReference type="NCBI Taxonomy" id="118781"/>
    <lineage>
        <taxon>Eukaryota</taxon>
        <taxon>Viridiplantae</taxon>
        <taxon>Streptophyta</taxon>
        <taxon>Embryophyta</taxon>
        <taxon>Tracheophyta</taxon>
        <taxon>Spermatophyta</taxon>
        <taxon>Magnoliopsida</taxon>
        <taxon>eudicotyledons</taxon>
        <taxon>Gunneridae</taxon>
        <taxon>Pentapetalae</taxon>
        <taxon>rosids</taxon>
        <taxon>fabids</taxon>
        <taxon>Malpighiales</taxon>
        <taxon>Salicaceae</taxon>
        <taxon>Saliceae</taxon>
        <taxon>Populus</taxon>
    </lineage>
</organism>
<accession>A0A8X8CBA4</accession>
<dbReference type="GO" id="GO:0004497">
    <property type="term" value="F:monooxygenase activity"/>
    <property type="evidence" value="ECO:0007669"/>
    <property type="project" value="UniProtKB-KW"/>
</dbReference>
<comment type="subcellular location">
    <subcellularLocation>
        <location evidence="1">Membrane</location>
        <topology evidence="1">Single-pass membrane protein</topology>
    </subcellularLocation>
</comment>
<name>A0A8X8CBA4_POPTO</name>
<dbReference type="GO" id="GO:0016705">
    <property type="term" value="F:oxidoreductase activity, acting on paired donors, with incorporation or reduction of molecular oxygen"/>
    <property type="evidence" value="ECO:0007669"/>
    <property type="project" value="InterPro"/>
</dbReference>